<gene>
    <name evidence="1" type="ORF">CCACVL1_26224</name>
</gene>
<dbReference type="AlphaFoldDB" id="A0A1R3GFK3"/>
<dbReference type="Proteomes" id="UP000188268">
    <property type="component" value="Unassembled WGS sequence"/>
</dbReference>
<protein>
    <submittedName>
        <fullName evidence="1">Uncharacterized protein</fullName>
    </submittedName>
</protein>
<dbReference type="Gramene" id="OMO56847">
    <property type="protein sequence ID" value="OMO56847"/>
    <property type="gene ID" value="CCACVL1_26224"/>
</dbReference>
<proteinExistence type="predicted"/>
<evidence type="ECO:0000313" key="2">
    <source>
        <dbReference type="Proteomes" id="UP000188268"/>
    </source>
</evidence>
<dbReference type="EMBL" id="AWWV01014449">
    <property type="protein sequence ID" value="OMO56847.1"/>
    <property type="molecule type" value="Genomic_DNA"/>
</dbReference>
<keyword evidence="2" id="KW-1185">Reference proteome</keyword>
<reference evidence="1 2" key="1">
    <citation type="submission" date="2013-09" db="EMBL/GenBank/DDBJ databases">
        <title>Corchorus capsularis genome sequencing.</title>
        <authorList>
            <person name="Alam M."/>
            <person name="Haque M.S."/>
            <person name="Islam M.S."/>
            <person name="Emdad E.M."/>
            <person name="Islam M.M."/>
            <person name="Ahmed B."/>
            <person name="Halim A."/>
            <person name="Hossen Q.M.M."/>
            <person name="Hossain M.Z."/>
            <person name="Ahmed R."/>
            <person name="Khan M.M."/>
            <person name="Islam R."/>
            <person name="Rashid M.M."/>
            <person name="Khan S.A."/>
            <person name="Rahman M.S."/>
            <person name="Alam M."/>
        </authorList>
    </citation>
    <scope>NUCLEOTIDE SEQUENCE [LARGE SCALE GENOMIC DNA]</scope>
    <source>
        <strain evidence="2">cv. CVL-1</strain>
        <tissue evidence="1">Whole seedling</tissue>
    </source>
</reference>
<accession>A0A1R3GFK3</accession>
<name>A0A1R3GFK3_COCAP</name>
<organism evidence="1 2">
    <name type="scientific">Corchorus capsularis</name>
    <name type="common">Jute</name>
    <dbReference type="NCBI Taxonomy" id="210143"/>
    <lineage>
        <taxon>Eukaryota</taxon>
        <taxon>Viridiplantae</taxon>
        <taxon>Streptophyta</taxon>
        <taxon>Embryophyta</taxon>
        <taxon>Tracheophyta</taxon>
        <taxon>Spermatophyta</taxon>
        <taxon>Magnoliopsida</taxon>
        <taxon>eudicotyledons</taxon>
        <taxon>Gunneridae</taxon>
        <taxon>Pentapetalae</taxon>
        <taxon>rosids</taxon>
        <taxon>malvids</taxon>
        <taxon>Malvales</taxon>
        <taxon>Malvaceae</taxon>
        <taxon>Grewioideae</taxon>
        <taxon>Apeibeae</taxon>
        <taxon>Corchorus</taxon>
    </lineage>
</organism>
<comment type="caution">
    <text evidence="1">The sequence shown here is derived from an EMBL/GenBank/DDBJ whole genome shotgun (WGS) entry which is preliminary data.</text>
</comment>
<sequence length="44" mass="4876">MEKNSLKSPKNVFPASMVDLEHPLALLKTKDSGHPGAHQELHQN</sequence>
<evidence type="ECO:0000313" key="1">
    <source>
        <dbReference type="EMBL" id="OMO56847.1"/>
    </source>
</evidence>